<gene>
    <name evidence="2" type="ORF">L873DRAFT_1729464</name>
</gene>
<feature type="transmembrane region" description="Helical" evidence="1">
    <location>
        <begin position="29"/>
        <end position="50"/>
    </location>
</feature>
<evidence type="ECO:0000313" key="3">
    <source>
        <dbReference type="Proteomes" id="UP000276215"/>
    </source>
</evidence>
<accession>A0A3N4K176</accession>
<evidence type="ECO:0000256" key="1">
    <source>
        <dbReference type="SAM" id="Phobius"/>
    </source>
</evidence>
<dbReference type="EMBL" id="ML120358">
    <property type="protein sequence ID" value="RPB04376.1"/>
    <property type="molecule type" value="Genomic_DNA"/>
</dbReference>
<keyword evidence="3" id="KW-1185">Reference proteome</keyword>
<keyword evidence="1" id="KW-0472">Membrane</keyword>
<dbReference type="Proteomes" id="UP000276215">
    <property type="component" value="Unassembled WGS sequence"/>
</dbReference>
<name>A0A3N4K176_9PEZI</name>
<organism evidence="2 3">
    <name type="scientific">Choiromyces venosus 120613-1</name>
    <dbReference type="NCBI Taxonomy" id="1336337"/>
    <lineage>
        <taxon>Eukaryota</taxon>
        <taxon>Fungi</taxon>
        <taxon>Dikarya</taxon>
        <taxon>Ascomycota</taxon>
        <taxon>Pezizomycotina</taxon>
        <taxon>Pezizomycetes</taxon>
        <taxon>Pezizales</taxon>
        <taxon>Tuberaceae</taxon>
        <taxon>Choiromyces</taxon>
    </lineage>
</organism>
<keyword evidence="1" id="KW-1133">Transmembrane helix</keyword>
<evidence type="ECO:0000313" key="2">
    <source>
        <dbReference type="EMBL" id="RPB04376.1"/>
    </source>
</evidence>
<reference evidence="2 3" key="1">
    <citation type="journal article" date="2018" name="Nat. Ecol. Evol.">
        <title>Pezizomycetes genomes reveal the molecular basis of ectomycorrhizal truffle lifestyle.</title>
        <authorList>
            <person name="Murat C."/>
            <person name="Payen T."/>
            <person name="Noel B."/>
            <person name="Kuo A."/>
            <person name="Morin E."/>
            <person name="Chen J."/>
            <person name="Kohler A."/>
            <person name="Krizsan K."/>
            <person name="Balestrini R."/>
            <person name="Da Silva C."/>
            <person name="Montanini B."/>
            <person name="Hainaut M."/>
            <person name="Levati E."/>
            <person name="Barry K.W."/>
            <person name="Belfiori B."/>
            <person name="Cichocki N."/>
            <person name="Clum A."/>
            <person name="Dockter R.B."/>
            <person name="Fauchery L."/>
            <person name="Guy J."/>
            <person name="Iotti M."/>
            <person name="Le Tacon F."/>
            <person name="Lindquist E.A."/>
            <person name="Lipzen A."/>
            <person name="Malagnac F."/>
            <person name="Mello A."/>
            <person name="Molinier V."/>
            <person name="Miyauchi S."/>
            <person name="Poulain J."/>
            <person name="Riccioni C."/>
            <person name="Rubini A."/>
            <person name="Sitrit Y."/>
            <person name="Splivallo R."/>
            <person name="Traeger S."/>
            <person name="Wang M."/>
            <person name="Zifcakova L."/>
            <person name="Wipf D."/>
            <person name="Zambonelli A."/>
            <person name="Paolocci F."/>
            <person name="Nowrousian M."/>
            <person name="Ottonello S."/>
            <person name="Baldrian P."/>
            <person name="Spatafora J.W."/>
            <person name="Henrissat B."/>
            <person name="Nagy L.G."/>
            <person name="Aury J.M."/>
            <person name="Wincker P."/>
            <person name="Grigoriev I.V."/>
            <person name="Bonfante P."/>
            <person name="Martin F.M."/>
        </authorList>
    </citation>
    <scope>NUCLEOTIDE SEQUENCE [LARGE SCALE GENOMIC DNA]</scope>
    <source>
        <strain evidence="2 3">120613-1</strain>
    </source>
</reference>
<keyword evidence="1" id="KW-0812">Transmembrane</keyword>
<protein>
    <submittedName>
        <fullName evidence="2">Uncharacterized protein</fullName>
    </submittedName>
</protein>
<sequence length="51" mass="5524">MLIIQIISVTGLSNTGGYLRRMKYKLETVLILIKQAFILVSGGISGSSLLI</sequence>
<dbReference type="AlphaFoldDB" id="A0A3N4K176"/>
<proteinExistence type="predicted"/>